<keyword evidence="2" id="KW-0472">Membrane</keyword>
<dbReference type="InParanoid" id="F0XXR2"/>
<evidence type="ECO:0000313" key="4">
    <source>
        <dbReference type="EMBL" id="EGB11990.1"/>
    </source>
</evidence>
<keyword evidence="5" id="KW-1185">Reference proteome</keyword>
<feature type="compositionally biased region" description="Basic and acidic residues" evidence="1">
    <location>
        <begin position="1095"/>
        <end position="1117"/>
    </location>
</feature>
<feature type="region of interest" description="Disordered" evidence="1">
    <location>
        <begin position="1095"/>
        <end position="1132"/>
    </location>
</feature>
<dbReference type="KEGG" id="aaf:AURANDRAFT_61283"/>
<sequence length="1132" mass="120052">MRLSPLLACAALASAADEIDHTQSCVSINGIVKCGEEGGTEWIVQFGSTRNDEVKGLAIDASTERVYVVGHTFGALGGEHRGYGDIWMAGIAHNGQHEWSTQIGTDREDHIAGLAAGDGHVVGGGHTYGHWGEEGSSGQMDGWRGRWDDMGRGQWGLHHDDGGEGVLQAGGEKKDSILGIAGDAWLTKFYAGGMQGRTRERNSQLQRLLSRPFSTRGMTYGHVDDHHDGNDWDDHQHRHFGMGDAWLGAFRGDDGSHLWTIQVGSEKSDNVTSVAATASGSAVFACGNTYGEVADGSFIGKGDVWVLKADGKTGKIAWTVQIGSDKNDDSMSLVSTPSGDAVYVVGHTFGGYVADGYDHTPQDDGTKPGGRDGFVAKLDGRNGRLMWGRVIGTDRVDFLNDVAVSPDGEARGGKLAIRRETIYVGGQTYGDFDKPIAGKSDAWIAKLDAFDGATAWTAQFGELGRDSVQAVMVAPDGDVVAAGHSDSNFGGCSSGLMDAWVARVNPEHAHSFFSELDHEHAAGHACPHKKENGRRLVQSMEASFAKLQASQERRAALKRCDTSYGKASPPKHQSHATPVHIPLNDAPSYTAPTAADRICASAPPRYRSLGGSGDEDFMFKSSAVLSPAMVAFATPKPTTRGLEAPADFRRTTGGLPGFRGVPGFISAFGGRKDGLPGFDGMPSFGGGRKRSLSNAADEAKAQRQKQAVASFADTGAFSDEDEDDAGAPSGTSSSETSSGMSCAKPPPPPPGMPPKPPGMPPMPPGMPPMPPGMPPPMPMPCAAPIIFWSTGPISGSCMYCIIFAGFGAPPAIMSWSAAMTLGFCIAAATSGSFIMPAAPGGMPPMPKKGARSAFLAAREAGTLGEDDERWYEVDADVVWLVDAPRADARMVDHRLRGERLRGALRGAYVRTLGAFADAARLRRCGGAFAAPMDELELAEELRNRLADELGAREVAPFAADAPVDATAAGRDRGMGEVDRSYCKCGLGAGFRRRRAAAAPPRVARRGADFRRTYVAANEPVVLRGAAAAWKPCVSWTPAYLRARCGARPVRCRRDPAGRVFGRVGRVALYDHAVVPFGDLLDDARRETPALYGARVELDKELPEPGQHKSRSSLETRASRPRASARPSGSPRP</sequence>
<feature type="compositionally biased region" description="Pro residues" evidence="1">
    <location>
        <begin position="744"/>
        <end position="763"/>
    </location>
</feature>
<protein>
    <submittedName>
        <fullName evidence="4">Uncharacterized protein</fullName>
    </submittedName>
</protein>
<keyword evidence="3" id="KW-0732">Signal</keyword>
<dbReference type="InterPro" id="IPR052918">
    <property type="entry name" value="Motility_Chemotaxis_Reg"/>
</dbReference>
<feature type="region of interest" description="Disordered" evidence="1">
    <location>
        <begin position="678"/>
        <end position="763"/>
    </location>
</feature>
<proteinExistence type="predicted"/>
<evidence type="ECO:0000313" key="5">
    <source>
        <dbReference type="Proteomes" id="UP000002729"/>
    </source>
</evidence>
<dbReference type="SUPFAM" id="SSF50969">
    <property type="entry name" value="YVTN repeat-like/Quinoprotein amine dehydrogenase"/>
    <property type="match status" value="1"/>
</dbReference>
<dbReference type="EMBL" id="GL833121">
    <property type="protein sequence ID" value="EGB11990.1"/>
    <property type="molecule type" value="Genomic_DNA"/>
</dbReference>
<dbReference type="Gene3D" id="2.60.120.10">
    <property type="entry name" value="Jelly Rolls"/>
    <property type="match status" value="1"/>
</dbReference>
<organism evidence="5">
    <name type="scientific">Aureococcus anophagefferens</name>
    <name type="common">Harmful bloom alga</name>
    <dbReference type="NCBI Taxonomy" id="44056"/>
    <lineage>
        <taxon>Eukaryota</taxon>
        <taxon>Sar</taxon>
        <taxon>Stramenopiles</taxon>
        <taxon>Ochrophyta</taxon>
        <taxon>Pelagophyceae</taxon>
        <taxon>Pelagomonadales</taxon>
        <taxon>Pelagomonadaceae</taxon>
        <taxon>Aureococcus</taxon>
    </lineage>
</organism>
<dbReference type="InterPro" id="IPR015943">
    <property type="entry name" value="WD40/YVTN_repeat-like_dom_sf"/>
</dbReference>
<keyword evidence="2" id="KW-1133">Transmembrane helix</keyword>
<dbReference type="OrthoDB" id="447191at2759"/>
<evidence type="ECO:0000256" key="3">
    <source>
        <dbReference type="SAM" id="SignalP"/>
    </source>
</evidence>
<feature type="transmembrane region" description="Helical" evidence="2">
    <location>
        <begin position="818"/>
        <end position="838"/>
    </location>
</feature>
<dbReference type="Proteomes" id="UP000002729">
    <property type="component" value="Unassembled WGS sequence"/>
</dbReference>
<evidence type="ECO:0000256" key="1">
    <source>
        <dbReference type="SAM" id="MobiDB-lite"/>
    </source>
</evidence>
<dbReference type="SUPFAM" id="SSF51197">
    <property type="entry name" value="Clavaminate synthase-like"/>
    <property type="match status" value="1"/>
</dbReference>
<dbReference type="Gene3D" id="2.130.10.10">
    <property type="entry name" value="YVTN repeat-like/Quinoprotein amine dehydrogenase"/>
    <property type="match status" value="1"/>
</dbReference>
<dbReference type="RefSeq" id="XP_009033092.1">
    <property type="nucleotide sequence ID" value="XM_009034844.1"/>
</dbReference>
<name>F0XXR2_AURAN</name>
<feature type="signal peptide" evidence="3">
    <location>
        <begin position="1"/>
        <end position="15"/>
    </location>
</feature>
<accession>F0XXR2</accession>
<gene>
    <name evidence="4" type="ORF">AURANDRAFT_61283</name>
</gene>
<reference evidence="4 5" key="1">
    <citation type="journal article" date="2011" name="Proc. Natl. Acad. Sci. U.S.A.">
        <title>Niche of harmful alga Aureococcus anophagefferens revealed through ecogenomics.</title>
        <authorList>
            <person name="Gobler C.J."/>
            <person name="Berry D.L."/>
            <person name="Dyhrman S.T."/>
            <person name="Wilhelm S.W."/>
            <person name="Salamov A."/>
            <person name="Lobanov A.V."/>
            <person name="Zhang Y."/>
            <person name="Collier J.L."/>
            <person name="Wurch L.L."/>
            <person name="Kustka A.B."/>
            <person name="Dill B.D."/>
            <person name="Shah M."/>
            <person name="VerBerkmoes N.C."/>
            <person name="Kuo A."/>
            <person name="Terry A."/>
            <person name="Pangilinan J."/>
            <person name="Lindquist E.A."/>
            <person name="Lucas S."/>
            <person name="Paulsen I.T."/>
            <person name="Hattenrath-Lehmann T.K."/>
            <person name="Talmage S.C."/>
            <person name="Walker E.A."/>
            <person name="Koch F."/>
            <person name="Burson A.M."/>
            <person name="Marcoval M.A."/>
            <person name="Tang Y.Z."/>
            <person name="Lecleir G.R."/>
            <person name="Coyne K.J."/>
            <person name="Berg G.M."/>
            <person name="Bertrand E.M."/>
            <person name="Saito M.A."/>
            <person name="Gladyshev V.N."/>
            <person name="Grigoriev I.V."/>
        </authorList>
    </citation>
    <scope>NUCLEOTIDE SEQUENCE [LARGE SCALE GENOMIC DNA]</scope>
    <source>
        <strain evidence="5">CCMP 1984</strain>
    </source>
</reference>
<keyword evidence="2" id="KW-0812">Transmembrane</keyword>
<feature type="compositionally biased region" description="Low complexity" evidence="1">
    <location>
        <begin position="1120"/>
        <end position="1132"/>
    </location>
</feature>
<dbReference type="InterPro" id="IPR014710">
    <property type="entry name" value="RmlC-like_jellyroll"/>
</dbReference>
<evidence type="ECO:0000256" key="2">
    <source>
        <dbReference type="SAM" id="Phobius"/>
    </source>
</evidence>
<dbReference type="InterPro" id="IPR011044">
    <property type="entry name" value="Quino_amine_DH_bsu"/>
</dbReference>
<feature type="compositionally biased region" description="Low complexity" evidence="1">
    <location>
        <begin position="729"/>
        <end position="741"/>
    </location>
</feature>
<dbReference type="PANTHER" id="PTHR35580:SF1">
    <property type="entry name" value="PHYTASE-LIKE DOMAIN-CONTAINING PROTEIN"/>
    <property type="match status" value="1"/>
</dbReference>
<dbReference type="eggNOG" id="ENOG502ST79">
    <property type="taxonomic scope" value="Eukaryota"/>
</dbReference>
<dbReference type="GeneID" id="20223403"/>
<dbReference type="AlphaFoldDB" id="F0XXR2"/>
<feature type="transmembrane region" description="Helical" evidence="2">
    <location>
        <begin position="785"/>
        <end position="806"/>
    </location>
</feature>
<dbReference type="PANTHER" id="PTHR35580">
    <property type="entry name" value="CELL SURFACE GLYCOPROTEIN (S-LAYER PROTEIN)-LIKE PROTEIN"/>
    <property type="match status" value="1"/>
</dbReference>
<feature type="chain" id="PRO_5012045206" evidence="3">
    <location>
        <begin position="16"/>
        <end position="1132"/>
    </location>
</feature>